<keyword evidence="1 6" id="KW-0489">Methyltransferase</keyword>
<evidence type="ECO:0000256" key="4">
    <source>
        <dbReference type="SAM" id="MobiDB-lite"/>
    </source>
</evidence>
<dbReference type="OrthoDB" id="6064711at2"/>
<dbReference type="GO" id="GO:0032259">
    <property type="term" value="P:methylation"/>
    <property type="evidence" value="ECO:0007669"/>
    <property type="project" value="UniProtKB-KW"/>
</dbReference>
<dbReference type="PANTHER" id="PTHR43464:SF19">
    <property type="entry name" value="UBIQUINONE BIOSYNTHESIS O-METHYLTRANSFERASE, MITOCHONDRIAL"/>
    <property type="match status" value="1"/>
</dbReference>
<gene>
    <name evidence="6" type="ORF">SAMN04324258_0051</name>
</gene>
<evidence type="ECO:0000256" key="3">
    <source>
        <dbReference type="ARBA" id="ARBA00022691"/>
    </source>
</evidence>
<proteinExistence type="predicted"/>
<dbReference type="PANTHER" id="PTHR43464">
    <property type="entry name" value="METHYLTRANSFERASE"/>
    <property type="match status" value="1"/>
</dbReference>
<dbReference type="SUPFAM" id="SSF53335">
    <property type="entry name" value="S-adenosyl-L-methionine-dependent methyltransferases"/>
    <property type="match status" value="1"/>
</dbReference>
<feature type="domain" description="Methyltransferase type 11" evidence="5">
    <location>
        <begin position="63"/>
        <end position="154"/>
    </location>
</feature>
<accession>A0A1T5I6V0</accession>
<evidence type="ECO:0000256" key="1">
    <source>
        <dbReference type="ARBA" id="ARBA00022603"/>
    </source>
</evidence>
<protein>
    <submittedName>
        <fullName evidence="6">Methyltransferase domain-containing protein</fullName>
    </submittedName>
</protein>
<dbReference type="InterPro" id="IPR013216">
    <property type="entry name" value="Methyltransf_11"/>
</dbReference>
<organism evidence="6 7">
    <name type="scientific">Krasilnikoviella flava</name>
    <dbReference type="NCBI Taxonomy" id="526729"/>
    <lineage>
        <taxon>Bacteria</taxon>
        <taxon>Bacillati</taxon>
        <taxon>Actinomycetota</taxon>
        <taxon>Actinomycetes</taxon>
        <taxon>Micrococcales</taxon>
        <taxon>Promicromonosporaceae</taxon>
        <taxon>Krasilnikoviella</taxon>
    </lineage>
</organism>
<dbReference type="EMBL" id="FUZQ01000001">
    <property type="protein sequence ID" value="SKC34915.1"/>
    <property type="molecule type" value="Genomic_DNA"/>
</dbReference>
<dbReference type="RefSeq" id="WP_079569454.1">
    <property type="nucleotide sequence ID" value="NZ_FUZQ01000001.1"/>
</dbReference>
<dbReference type="CDD" id="cd02440">
    <property type="entry name" value="AdoMet_MTases"/>
    <property type="match status" value="1"/>
</dbReference>
<dbReference type="GO" id="GO:0008757">
    <property type="term" value="F:S-adenosylmethionine-dependent methyltransferase activity"/>
    <property type="evidence" value="ECO:0007669"/>
    <property type="project" value="InterPro"/>
</dbReference>
<reference evidence="6 7" key="1">
    <citation type="submission" date="2017-02" db="EMBL/GenBank/DDBJ databases">
        <authorList>
            <person name="Peterson S.W."/>
        </authorList>
    </citation>
    <scope>NUCLEOTIDE SEQUENCE [LARGE SCALE GENOMIC DNA]</scope>
    <source>
        <strain evidence="6 7">DSM 21481</strain>
    </source>
</reference>
<evidence type="ECO:0000256" key="2">
    <source>
        <dbReference type="ARBA" id="ARBA00022679"/>
    </source>
</evidence>
<feature type="region of interest" description="Disordered" evidence="4">
    <location>
        <begin position="186"/>
        <end position="208"/>
    </location>
</feature>
<dbReference type="Pfam" id="PF08241">
    <property type="entry name" value="Methyltransf_11"/>
    <property type="match status" value="1"/>
</dbReference>
<dbReference type="Gene3D" id="3.40.50.150">
    <property type="entry name" value="Vaccinia Virus protein VP39"/>
    <property type="match status" value="1"/>
</dbReference>
<name>A0A1T5I6V0_9MICO</name>
<evidence type="ECO:0000259" key="5">
    <source>
        <dbReference type="Pfam" id="PF08241"/>
    </source>
</evidence>
<keyword evidence="2 6" id="KW-0808">Transferase</keyword>
<sequence length="250" mass="27391">MPDSRPDRRPASRLDLRTTTNPLVRSAGRWLGRVNGRHPWNHNDRFHGWVVRRLPRRRRRAMDVGCGTGALVDRLRRAGATVVGLDADATMTAATAARFAGDPGVTARQGRFEDVPADGSFDVVTMVASLHHMDLEPALRHAAGVLAPGGRLLVVGLARIGAPRDLAVDLVSSFANPVVGMVKHPRPVRGVADSDPADDGPPMPVRSARETYGEVRETARRVLPGARFRRRLFFRYTLEWTRPATAPVAQ</sequence>
<keyword evidence="7" id="KW-1185">Reference proteome</keyword>
<keyword evidence="3" id="KW-0949">S-adenosyl-L-methionine</keyword>
<dbReference type="InterPro" id="IPR029063">
    <property type="entry name" value="SAM-dependent_MTases_sf"/>
</dbReference>
<dbReference type="Proteomes" id="UP000189777">
    <property type="component" value="Unassembled WGS sequence"/>
</dbReference>
<dbReference type="STRING" id="526729.SAMN04324258_0051"/>
<evidence type="ECO:0000313" key="6">
    <source>
        <dbReference type="EMBL" id="SKC34915.1"/>
    </source>
</evidence>
<dbReference type="AlphaFoldDB" id="A0A1T5I6V0"/>
<evidence type="ECO:0000313" key="7">
    <source>
        <dbReference type="Proteomes" id="UP000189777"/>
    </source>
</evidence>